<dbReference type="InterPro" id="IPR051437">
    <property type="entry name" value="TTLL_monoglycylase"/>
</dbReference>
<keyword evidence="2" id="KW-0963">Cytoplasm</keyword>
<keyword evidence="3" id="KW-0436">Ligase</keyword>
<feature type="non-terminal residue" evidence="8">
    <location>
        <position position="1"/>
    </location>
</feature>
<dbReference type="Pfam" id="PF03133">
    <property type="entry name" value="TTL"/>
    <property type="match status" value="1"/>
</dbReference>
<evidence type="ECO:0000313" key="8">
    <source>
        <dbReference type="EMBL" id="KFW82118.1"/>
    </source>
</evidence>
<evidence type="ECO:0000256" key="7">
    <source>
        <dbReference type="SAM" id="MobiDB-lite"/>
    </source>
</evidence>
<keyword evidence="9" id="KW-1185">Reference proteome</keyword>
<protein>
    <submittedName>
        <fullName evidence="8">Tubulin monoglycylase TTLL3</fullName>
    </submittedName>
</protein>
<comment type="catalytic activity">
    <reaction evidence="6">
        <text>L-glutamyl-[protein] + glycine + ATP = glycyl-L-glutamyl-[protein] + ADP + phosphate + H(+)</text>
        <dbReference type="Rhea" id="RHEA:67180"/>
        <dbReference type="Rhea" id="RHEA-COMP:10208"/>
        <dbReference type="Rhea" id="RHEA-COMP:17207"/>
        <dbReference type="ChEBI" id="CHEBI:15378"/>
        <dbReference type="ChEBI" id="CHEBI:29973"/>
        <dbReference type="ChEBI" id="CHEBI:30616"/>
        <dbReference type="ChEBI" id="CHEBI:43474"/>
        <dbReference type="ChEBI" id="CHEBI:57305"/>
        <dbReference type="ChEBI" id="CHEBI:167890"/>
        <dbReference type="ChEBI" id="CHEBI:456216"/>
    </reaction>
    <physiologicalReaction direction="left-to-right" evidence="6">
        <dbReference type="Rhea" id="RHEA:67181"/>
    </physiologicalReaction>
</comment>
<evidence type="ECO:0000256" key="6">
    <source>
        <dbReference type="ARBA" id="ARBA00048944"/>
    </source>
</evidence>
<evidence type="ECO:0000256" key="3">
    <source>
        <dbReference type="ARBA" id="ARBA00022598"/>
    </source>
</evidence>
<sequence>IRKLLRARGWVERKPPRVGRQLEQHCGNQQKQQLQREAREDGEEQGEAVLNPRGGAQPALEITELLHSPWPPTEEEEEEEEEQCEEDPSGIHDLMSYLVRHRVPNFVWADYLSAVDPRLLEQDHVVNHYARVGAFTTKEGLCLSLQNLPWIEQADPNTFFPRCYRLGTTDEREAFIDDFRLTAARSLLKLALEEAGDRLMGTEQPPSSDKGPGWHISHVSHPIPSKAGTGSPLYPQLVEEALEVCEQHLGVLGHQDIDRGTPFPCRTCIDWDRFLQDYYCVAHEGAGLVLSGAQRERCQDLLRRLAEQLPQFSMEGKLNVWILKPGAASQGRGIVCATRLEEVLRLARGCTAPSVQEGKWVVQKYLERLLTIFGRWFVVTDWKPLTVWFYGDCYLRFCSRPFSLHCLERARHLCNVSVQKWYKTSPDQDPRVPSDRVWSSKQFQAYLAWLGQADAWHQVIVPGMKAAILSALRSAQDQVGFRKSSFELYGADFLVGEDCQPWLLEINSCPTMSPSSAVTRRLCANVQRDTLRLVLDRKDNPTCSIGAFELIYKE</sequence>
<evidence type="ECO:0000256" key="2">
    <source>
        <dbReference type="ARBA" id="ARBA00022490"/>
    </source>
</evidence>
<keyword evidence="5" id="KW-0067">ATP-binding</keyword>
<gene>
    <name evidence="8" type="ORF">N305_03885</name>
</gene>
<name>A0A093PZF7_9PASS</name>
<dbReference type="AlphaFoldDB" id="A0A093PZF7"/>
<dbReference type="OrthoDB" id="202825at2759"/>
<dbReference type="InterPro" id="IPR004344">
    <property type="entry name" value="TTL/TTLL_fam"/>
</dbReference>
<proteinExistence type="predicted"/>
<feature type="region of interest" description="Disordered" evidence="7">
    <location>
        <begin position="199"/>
        <end position="221"/>
    </location>
</feature>
<dbReference type="PANTHER" id="PTHR45870:SF2">
    <property type="entry name" value="TUBULIN MONOGLYCYLASE TTLL3"/>
    <property type="match status" value="1"/>
</dbReference>
<dbReference type="Gene3D" id="3.30.470.20">
    <property type="entry name" value="ATP-grasp fold, B domain"/>
    <property type="match status" value="1"/>
</dbReference>
<dbReference type="EMBL" id="KL671390">
    <property type="protein sequence ID" value="KFW82118.1"/>
    <property type="molecule type" value="Genomic_DNA"/>
</dbReference>
<feature type="non-terminal residue" evidence="8">
    <location>
        <position position="554"/>
    </location>
</feature>
<dbReference type="GO" id="GO:0015630">
    <property type="term" value="C:microtubule cytoskeleton"/>
    <property type="evidence" value="ECO:0007669"/>
    <property type="project" value="TreeGrafter"/>
</dbReference>
<dbReference type="SUPFAM" id="SSF56059">
    <property type="entry name" value="Glutathione synthetase ATP-binding domain-like"/>
    <property type="match status" value="1"/>
</dbReference>
<dbReference type="GO" id="GO:0005930">
    <property type="term" value="C:axoneme"/>
    <property type="evidence" value="ECO:0007669"/>
    <property type="project" value="TreeGrafter"/>
</dbReference>
<evidence type="ECO:0000256" key="5">
    <source>
        <dbReference type="ARBA" id="ARBA00022840"/>
    </source>
</evidence>
<dbReference type="PANTHER" id="PTHR45870">
    <property type="entry name" value="TUBULIN MONOGLYCYLASE TTLL3"/>
    <property type="match status" value="1"/>
</dbReference>
<accession>A0A093PZF7</accession>
<dbReference type="Proteomes" id="UP000053258">
    <property type="component" value="Unassembled WGS sequence"/>
</dbReference>
<dbReference type="GO" id="GO:0070736">
    <property type="term" value="F:protein-glycine ligase activity, initiating"/>
    <property type="evidence" value="ECO:0007669"/>
    <property type="project" value="TreeGrafter"/>
</dbReference>
<reference evidence="8 9" key="1">
    <citation type="submission" date="2014-06" db="EMBL/GenBank/DDBJ databases">
        <title>Genome evolution of avian class.</title>
        <authorList>
            <person name="Zhang G."/>
            <person name="Li C."/>
        </authorList>
    </citation>
    <scope>NUCLEOTIDE SEQUENCE [LARGE SCALE GENOMIC DNA]</scope>
    <source>
        <strain evidence="8">BGI_N305</strain>
    </source>
</reference>
<comment type="subcellular location">
    <subcellularLocation>
        <location evidence="1">Cytoplasm</location>
        <location evidence="1">Cytoskeleton</location>
        <location evidence="1">Flagellum axoneme</location>
    </subcellularLocation>
</comment>
<feature type="region of interest" description="Disordered" evidence="7">
    <location>
        <begin position="16"/>
        <end position="56"/>
    </location>
</feature>
<organism evidence="8 9">
    <name type="scientific">Manacus vitellinus</name>
    <name type="common">golden-collared manakin</name>
    <dbReference type="NCBI Taxonomy" id="328815"/>
    <lineage>
        <taxon>Eukaryota</taxon>
        <taxon>Metazoa</taxon>
        <taxon>Chordata</taxon>
        <taxon>Craniata</taxon>
        <taxon>Vertebrata</taxon>
        <taxon>Euteleostomi</taxon>
        <taxon>Archelosauria</taxon>
        <taxon>Archosauria</taxon>
        <taxon>Dinosauria</taxon>
        <taxon>Saurischia</taxon>
        <taxon>Theropoda</taxon>
        <taxon>Coelurosauria</taxon>
        <taxon>Aves</taxon>
        <taxon>Neognathae</taxon>
        <taxon>Neoaves</taxon>
        <taxon>Telluraves</taxon>
        <taxon>Australaves</taxon>
        <taxon>Passeriformes</taxon>
        <taxon>Pipridae</taxon>
        <taxon>Manacus</taxon>
    </lineage>
</organism>
<keyword evidence="4" id="KW-0547">Nucleotide-binding</keyword>
<evidence type="ECO:0000256" key="1">
    <source>
        <dbReference type="ARBA" id="ARBA00004611"/>
    </source>
</evidence>
<dbReference type="GO" id="GO:0060271">
    <property type="term" value="P:cilium assembly"/>
    <property type="evidence" value="ECO:0007669"/>
    <property type="project" value="TreeGrafter"/>
</dbReference>
<dbReference type="GO" id="GO:0005524">
    <property type="term" value="F:ATP binding"/>
    <property type="evidence" value="ECO:0007669"/>
    <property type="project" value="UniProtKB-KW"/>
</dbReference>
<dbReference type="PROSITE" id="PS51221">
    <property type="entry name" value="TTL"/>
    <property type="match status" value="1"/>
</dbReference>
<evidence type="ECO:0000313" key="9">
    <source>
        <dbReference type="Proteomes" id="UP000053258"/>
    </source>
</evidence>
<dbReference type="GO" id="GO:0003341">
    <property type="term" value="P:cilium movement"/>
    <property type="evidence" value="ECO:0007669"/>
    <property type="project" value="TreeGrafter"/>
</dbReference>
<evidence type="ECO:0000256" key="4">
    <source>
        <dbReference type="ARBA" id="ARBA00022741"/>
    </source>
</evidence>